<feature type="region of interest" description="Disordered" evidence="1">
    <location>
        <begin position="1"/>
        <end position="125"/>
    </location>
</feature>
<organism evidence="2 3">
    <name type="scientific">Panicum virgatum</name>
    <name type="common">Blackwell switchgrass</name>
    <dbReference type="NCBI Taxonomy" id="38727"/>
    <lineage>
        <taxon>Eukaryota</taxon>
        <taxon>Viridiplantae</taxon>
        <taxon>Streptophyta</taxon>
        <taxon>Embryophyta</taxon>
        <taxon>Tracheophyta</taxon>
        <taxon>Spermatophyta</taxon>
        <taxon>Magnoliopsida</taxon>
        <taxon>Liliopsida</taxon>
        <taxon>Poales</taxon>
        <taxon>Poaceae</taxon>
        <taxon>PACMAD clade</taxon>
        <taxon>Panicoideae</taxon>
        <taxon>Panicodae</taxon>
        <taxon>Paniceae</taxon>
        <taxon>Panicinae</taxon>
        <taxon>Panicum</taxon>
        <taxon>Panicum sect. Hiantes</taxon>
    </lineage>
</organism>
<evidence type="ECO:0000256" key="1">
    <source>
        <dbReference type="SAM" id="MobiDB-lite"/>
    </source>
</evidence>
<comment type="caution">
    <text evidence="2">The sequence shown here is derived from an EMBL/GenBank/DDBJ whole genome shotgun (WGS) entry which is preliminary data.</text>
</comment>
<feature type="compositionally biased region" description="Low complexity" evidence="1">
    <location>
        <begin position="70"/>
        <end position="87"/>
    </location>
</feature>
<accession>A0A8T0MJG5</accession>
<evidence type="ECO:0000313" key="3">
    <source>
        <dbReference type="Proteomes" id="UP000823388"/>
    </source>
</evidence>
<feature type="compositionally biased region" description="Low complexity" evidence="1">
    <location>
        <begin position="101"/>
        <end position="117"/>
    </location>
</feature>
<keyword evidence="3" id="KW-1185">Reference proteome</keyword>
<dbReference type="EMBL" id="CM029054">
    <property type="protein sequence ID" value="KAG2537541.1"/>
    <property type="molecule type" value="Genomic_DNA"/>
</dbReference>
<name>A0A8T0MJG5_PANVG</name>
<sequence length="209" mass="21192">MPPLPCSGPPPAAGPRTTSASPEPPPASRVSPCASAPPPPLMPLGRPHVASPASSLAHPPVAILRPPPSAVSSSSGSTASSSFGRSTDLGSESAGPLLGFRARPSSSSSLLRALPPSGARAWPPPRRCTSLLQALELLSPSGLERICRTSGCSSSAASSPVCLPPLGARAPPSSGRSCCSGPPREGEVGARVRSRPTWHVPCLRSLRWM</sequence>
<dbReference type="Proteomes" id="UP000823388">
    <property type="component" value="Chromosome 9N"/>
</dbReference>
<evidence type="ECO:0000313" key="2">
    <source>
        <dbReference type="EMBL" id="KAG2537541.1"/>
    </source>
</evidence>
<protein>
    <submittedName>
        <fullName evidence="2">Uncharacterized protein</fullName>
    </submittedName>
</protein>
<proteinExistence type="predicted"/>
<dbReference type="AlphaFoldDB" id="A0A8T0MJG5"/>
<reference evidence="2" key="1">
    <citation type="submission" date="2020-05" db="EMBL/GenBank/DDBJ databases">
        <title>WGS assembly of Panicum virgatum.</title>
        <authorList>
            <person name="Lovell J.T."/>
            <person name="Jenkins J."/>
            <person name="Shu S."/>
            <person name="Juenger T.E."/>
            <person name="Schmutz J."/>
        </authorList>
    </citation>
    <scope>NUCLEOTIDE SEQUENCE</scope>
    <source>
        <strain evidence="2">AP13</strain>
    </source>
</reference>
<feature type="compositionally biased region" description="Pro residues" evidence="1">
    <location>
        <begin position="1"/>
        <end position="13"/>
    </location>
</feature>
<gene>
    <name evidence="2" type="ORF">PVAP13_9NG305400</name>
</gene>